<gene>
    <name evidence="1" type="ORF">HG542_13000</name>
</gene>
<accession>A0A7Y7B3Z5</accession>
<reference evidence="1 2" key="1">
    <citation type="submission" date="2020-04" db="EMBL/GenBank/DDBJ databases">
        <title>Draft Genome Sequence of Streptomyces morookaense DSM 40503, an 8-azaguanine-producing strain.</title>
        <authorList>
            <person name="Qi J."/>
            <person name="Gao J.-M."/>
        </authorList>
    </citation>
    <scope>NUCLEOTIDE SEQUENCE [LARGE SCALE GENOMIC DNA]</scope>
    <source>
        <strain evidence="1 2">DSM 40503</strain>
    </source>
</reference>
<dbReference type="AlphaFoldDB" id="A0A7Y7B3Z5"/>
<dbReference type="EMBL" id="JABBXF010000026">
    <property type="protein sequence ID" value="NVK78583.1"/>
    <property type="molecule type" value="Genomic_DNA"/>
</dbReference>
<protein>
    <submittedName>
        <fullName evidence="1">Uncharacterized protein</fullName>
    </submittedName>
</protein>
<comment type="caution">
    <text evidence="1">The sequence shown here is derived from an EMBL/GenBank/DDBJ whole genome shotgun (WGS) entry which is preliminary data.</text>
</comment>
<evidence type="ECO:0000313" key="1">
    <source>
        <dbReference type="EMBL" id="NVK78583.1"/>
    </source>
</evidence>
<dbReference type="Proteomes" id="UP000587462">
    <property type="component" value="Unassembled WGS sequence"/>
</dbReference>
<name>A0A7Y7B3Z5_STRMO</name>
<organism evidence="1 2">
    <name type="scientific">Streptomyces morookaense</name>
    <name type="common">Streptoverticillium morookaense</name>
    <dbReference type="NCBI Taxonomy" id="1970"/>
    <lineage>
        <taxon>Bacteria</taxon>
        <taxon>Bacillati</taxon>
        <taxon>Actinomycetota</taxon>
        <taxon>Actinomycetes</taxon>
        <taxon>Kitasatosporales</taxon>
        <taxon>Streptomycetaceae</taxon>
        <taxon>Streptomyces</taxon>
    </lineage>
</organism>
<evidence type="ECO:0000313" key="2">
    <source>
        <dbReference type="Proteomes" id="UP000587462"/>
    </source>
</evidence>
<proteinExistence type="predicted"/>
<sequence length="57" mass="6338">MRWADRDLSVTQGFTLHTRVCPDRPPPPDLSPEEKVIRAANRIRQESASPAAPEGVD</sequence>
<dbReference type="RefSeq" id="WP_171080849.1">
    <property type="nucleotide sequence ID" value="NZ_JABBXF010000026.1"/>
</dbReference>
<keyword evidence="2" id="KW-1185">Reference proteome</keyword>